<dbReference type="Pfam" id="PF09376">
    <property type="entry name" value="NurA"/>
    <property type="match status" value="1"/>
</dbReference>
<dbReference type="SMART" id="SM00933">
    <property type="entry name" value="NurA"/>
    <property type="match status" value="1"/>
</dbReference>
<dbReference type="RefSeq" id="WP_115892294.1">
    <property type="nucleotide sequence ID" value="NZ_QREL01000001.1"/>
</dbReference>
<dbReference type="AlphaFoldDB" id="A0A371NE75"/>
<reference evidence="2 3" key="1">
    <citation type="submission" date="2018-07" db="EMBL/GenBank/DDBJ databases">
        <title>Genomic Encyclopedia of Type Strains, Phase IV (KMG-IV): sequencing the most valuable type-strain genomes for metagenomic binning, comparative biology and taxonomic classification.</title>
        <authorList>
            <person name="Goeker M."/>
        </authorList>
    </citation>
    <scope>NUCLEOTIDE SEQUENCE [LARGE SCALE GENOMIC DNA]</scope>
    <source>
        <strain evidence="2 3">DSM 7466</strain>
    </source>
</reference>
<organism evidence="2 3">
    <name type="scientific">Methanothermobacter defluvii</name>
    <dbReference type="NCBI Taxonomy" id="49339"/>
    <lineage>
        <taxon>Archaea</taxon>
        <taxon>Methanobacteriati</taxon>
        <taxon>Methanobacteriota</taxon>
        <taxon>Methanomada group</taxon>
        <taxon>Methanobacteria</taxon>
        <taxon>Methanobacteriales</taxon>
        <taxon>Methanobacteriaceae</taxon>
        <taxon>Methanothermobacter</taxon>
    </lineage>
</organism>
<dbReference type="InterPro" id="IPR018977">
    <property type="entry name" value="NurA_domain"/>
</dbReference>
<feature type="domain" description="NurA" evidence="1">
    <location>
        <begin position="49"/>
        <end position="307"/>
    </location>
</feature>
<evidence type="ECO:0000313" key="2">
    <source>
        <dbReference type="EMBL" id="REE28801.1"/>
    </source>
</evidence>
<evidence type="ECO:0000313" key="3">
    <source>
        <dbReference type="Proteomes" id="UP000256864"/>
    </source>
</evidence>
<evidence type="ECO:0000259" key="1">
    <source>
        <dbReference type="SMART" id="SM00933"/>
    </source>
</evidence>
<name>A0A371NE75_9EURY</name>
<protein>
    <submittedName>
        <fullName evidence="2">NurA domain-containing protein</fullName>
    </submittedName>
</protein>
<proteinExistence type="predicted"/>
<dbReference type="EMBL" id="QREL01000001">
    <property type="protein sequence ID" value="REE28801.1"/>
    <property type="molecule type" value="Genomic_DNA"/>
</dbReference>
<comment type="caution">
    <text evidence="2">The sequence shown here is derived from an EMBL/GenBank/DDBJ whole genome shotgun (WGS) entry which is preliminary data.</text>
</comment>
<sequence>MNVLEEIADSLKGTVRCEIGRPVFRSSRYEVHEFRRENFRPLRVPDDTPLLAFIDGGNSPVITGPSFSVQLNRVAAGIFRGERRENMELPSRLEFLSLMRLDAENSRYTFNLHPFDPSYREILPDEDRLQIEIPMVEGMDPSNIQGLPRRFAEWTMALELMGELGEGDILVTDGSLQASFENENPYIHELMEEGKRRGVYVAGFSKTCSLYTTTSASLLGTVRKLAERYGAGERWCYSPVAVRMDRPTVITVVKLNPAGRIFRLDILGEDTDESPIRVASGLLRNSADACFPGYPYGLVDVDMRARVSRDEIEIYRRRILAEIPEREILKDVVYEAKSLDFHDELNRYAGEY</sequence>
<keyword evidence="3" id="KW-1185">Reference proteome</keyword>
<dbReference type="Proteomes" id="UP000256864">
    <property type="component" value="Unassembled WGS sequence"/>
</dbReference>
<accession>A0A371NE75</accession>
<gene>
    <name evidence="2" type="ORF">C7452_0825</name>
</gene>